<dbReference type="AlphaFoldDB" id="A0A653DAL8"/>
<reference evidence="1 2" key="1">
    <citation type="submission" date="2019-01" db="EMBL/GenBank/DDBJ databases">
        <authorList>
            <person name="Sayadi A."/>
        </authorList>
    </citation>
    <scope>NUCLEOTIDE SEQUENCE [LARGE SCALE GENOMIC DNA]</scope>
</reference>
<gene>
    <name evidence="1" type="ORF">CALMAC_LOCUS15769</name>
</gene>
<proteinExistence type="predicted"/>
<evidence type="ECO:0000313" key="1">
    <source>
        <dbReference type="EMBL" id="VEN57038.1"/>
    </source>
</evidence>
<feature type="non-terminal residue" evidence="1">
    <location>
        <position position="65"/>
    </location>
</feature>
<evidence type="ECO:0000313" key="2">
    <source>
        <dbReference type="Proteomes" id="UP000410492"/>
    </source>
</evidence>
<keyword evidence="2" id="KW-1185">Reference proteome</keyword>
<protein>
    <submittedName>
        <fullName evidence="1">Uncharacterized protein</fullName>
    </submittedName>
</protein>
<dbReference type="Proteomes" id="UP000410492">
    <property type="component" value="Unassembled WGS sequence"/>
</dbReference>
<accession>A0A653DAL8</accession>
<dbReference type="EMBL" id="CAACVG010010957">
    <property type="protein sequence ID" value="VEN57038.1"/>
    <property type="molecule type" value="Genomic_DNA"/>
</dbReference>
<name>A0A653DAL8_CALMS</name>
<organism evidence="1 2">
    <name type="scientific">Callosobruchus maculatus</name>
    <name type="common">Southern cowpea weevil</name>
    <name type="synonym">Pulse bruchid</name>
    <dbReference type="NCBI Taxonomy" id="64391"/>
    <lineage>
        <taxon>Eukaryota</taxon>
        <taxon>Metazoa</taxon>
        <taxon>Ecdysozoa</taxon>
        <taxon>Arthropoda</taxon>
        <taxon>Hexapoda</taxon>
        <taxon>Insecta</taxon>
        <taxon>Pterygota</taxon>
        <taxon>Neoptera</taxon>
        <taxon>Endopterygota</taxon>
        <taxon>Coleoptera</taxon>
        <taxon>Polyphaga</taxon>
        <taxon>Cucujiformia</taxon>
        <taxon>Chrysomeloidea</taxon>
        <taxon>Chrysomelidae</taxon>
        <taxon>Bruchinae</taxon>
        <taxon>Bruchini</taxon>
        <taxon>Callosobruchus</taxon>
    </lineage>
</organism>
<sequence length="65" mass="7379">MVRAHKWASGGRYGWNGRYGTDFSLGYRTYVGIGTHSTHRPALLLVAIFSPDFENSMPTVRTYVR</sequence>